<feature type="region of interest" description="Disordered" evidence="2">
    <location>
        <begin position="241"/>
        <end position="412"/>
    </location>
</feature>
<keyword evidence="5" id="KW-1185">Reference proteome</keyword>
<feature type="compositionally biased region" description="Basic and acidic residues" evidence="2">
    <location>
        <begin position="1579"/>
        <end position="1591"/>
    </location>
</feature>
<evidence type="ECO:0000313" key="4">
    <source>
        <dbReference type="EMBL" id="EDV28442.1"/>
    </source>
</evidence>
<dbReference type="HOGENOM" id="CLU_244039_0_0_1"/>
<feature type="compositionally biased region" description="Acidic residues" evidence="2">
    <location>
        <begin position="552"/>
        <end position="561"/>
    </location>
</feature>
<feature type="compositionally biased region" description="Polar residues" evidence="2">
    <location>
        <begin position="1442"/>
        <end position="1455"/>
    </location>
</feature>
<feature type="region of interest" description="Disordered" evidence="2">
    <location>
        <begin position="651"/>
        <end position="927"/>
    </location>
</feature>
<feature type="compositionally biased region" description="Basic and acidic residues" evidence="2">
    <location>
        <begin position="1373"/>
        <end position="1397"/>
    </location>
</feature>
<feature type="compositionally biased region" description="Basic and acidic residues" evidence="2">
    <location>
        <begin position="890"/>
        <end position="909"/>
    </location>
</feature>
<evidence type="ECO:0000313" key="5">
    <source>
        <dbReference type="Proteomes" id="UP000009022"/>
    </source>
</evidence>
<evidence type="ECO:0000256" key="1">
    <source>
        <dbReference type="ARBA" id="ARBA00022553"/>
    </source>
</evidence>
<keyword evidence="1" id="KW-0597">Phosphoprotein</keyword>
<dbReference type="InterPro" id="IPR029341">
    <property type="entry name" value="FAM21/CAPZIP"/>
</dbReference>
<feature type="compositionally biased region" description="Polar residues" evidence="2">
    <location>
        <begin position="1323"/>
        <end position="1342"/>
    </location>
</feature>
<feature type="compositionally biased region" description="Basic and acidic residues" evidence="2">
    <location>
        <begin position="429"/>
        <end position="447"/>
    </location>
</feature>
<feature type="compositionally biased region" description="Polar residues" evidence="2">
    <location>
        <begin position="1493"/>
        <end position="1519"/>
    </location>
</feature>
<feature type="compositionally biased region" description="Basic and acidic residues" evidence="2">
    <location>
        <begin position="1266"/>
        <end position="1279"/>
    </location>
</feature>
<dbReference type="OrthoDB" id="751084at2759"/>
<feature type="compositionally biased region" description="Polar residues" evidence="2">
    <location>
        <begin position="623"/>
        <end position="639"/>
    </location>
</feature>
<dbReference type="GO" id="GO:0005769">
    <property type="term" value="C:early endosome"/>
    <property type="evidence" value="ECO:0000318"/>
    <property type="project" value="GO_Central"/>
</dbReference>
<feature type="compositionally biased region" description="Low complexity" evidence="2">
    <location>
        <begin position="562"/>
        <end position="577"/>
    </location>
</feature>
<sequence>MAEVVLAESNGTDQLPNGGQNEAVVKTDKSLLTEDLLITWYRVSHYLCVISHLMEIKTSRDGYSYIDGVLLLNYLREVSQRLVSRTHQVENLVKDVIQNVKGVDCQVNNVMNEFLMLSNDHFIENRVYDDELRPHEVDPKQANEANQEDKNREVDAIPCIKEALKDGLTLLNEAYDLVETTVDNTISDSDSDGEADRSLPAGFNEPVLEPKDKYVDRPLPVIIGTAEFLQRDDVGLLDEEDQAEEEATDVGSMSSSSSGESENEESDKEAEENSEIDESDDDRPRQRQPQRRTFTSSEEDDEDDLFAAPKKVTKRSDVESDESEDMPETDQVQETKPNTGIAAELNKRLQRNTVDSDSDGTEAVSEAVASDTSSIKISRKTSKTSSQKVVDDDLFQTNDDEDGPFGSKGGLFNARKSGLFDDDGGLFDDDTKQDVKQDIEQDTVQKVKEKRNRTKSGRKIPAGAVAVFGSEDSGLFGTPTEESIAKEKPNDDDIKNTPTKEASKPNIKTQKSVSKGLFDDDEDEDELFGAAPVSIKKPQPTKKMPPTSSLFADDDDDDAAADDLFATAAATTQPTRTANDRKKNSSKKKALVGGVALPSASSIKSKVHRPPSSGNESEEDNPLQANNLPKTNTTNSSNDTVGIDVAAAATVAAVDSNNQSKVTKKSGLFDSDTDDNNLFLADTDSKTSGNTSKSEEKTAKKKPVGGVALFGASAIKSRRPPDSEEDDDEEDDFSQKGNPPPLKISQPSKAKSNLGDLFDEDDDDDYGLFNSSTKPSIVESPAKNAGNDVKLTNANQSKSSTDSKKSRTAHKGASLFDDEEDDGLFSTTTPKPQPTTNKPVHKVAANPGLFDDNETEDDLFLITSSVEKKSDKSKIAKKVTNESSSASLSKSEDKVSPSNERSKASKDDNAESSTASPIKPKKLPAGAKPIFGAAGIDIFQKKKTSDDKGDSNEQKLQKSNVASPTLDEKNVSESVVVSLDNPPTVKTLESVNKGRTKGQARRRPPSRRGVSSKSSSSSLSTPISEKLNDDVFDASNTVAVKQAGDSSTGDSISVEAKPSTSQKTASENKSSSIFNSSDWQDDDEDDLFASPAKINKSVKSTVEVVTAESAVSNSSLNKNQKITPTLDGSSKSSASTSIPDSSLHSASLSKNIATTDSPASAQTKKGRSDSGIRQTRVSSLFDNDDNDNDDIFGGFDKKKSLKGKVAAKDTVSQEPPKKDITASAEPKKTDSEIVDNPLLASDNVVPDRVNSSSASDLLNDSNGRNSGEKISKDIEKVAEESIPPVQEKAMKKSITADNQTSTEESLEKQDKISADKPKDSLPSKVSESSTATSNSDIKNVSMSAKEGLEVKSKAVKQTSQPSSIFDHDDDIFGDFKRNKASKTKEVTKTSKKNERDVANSPGEPNTAENAPDEVRSIDAIDKQQFVVDSNPVVASSADEVHTQSAAKTTSKLETPSSIFDDDSDIFGDFEKKKASIGKTKASKVGNRPLTGGDNASSTNTSVEYNNSEKVISGGQSDQASSEKKSKSKPSDDIFADDLGIFGTPGTSKKSKKKSDISNQKGAEETPKAKSSIAKKKGSKKADKKPAKKYDIFDNDGTFDDPLNAGGN</sequence>
<feature type="compositionally biased region" description="Low complexity" evidence="2">
    <location>
        <begin position="827"/>
        <end position="838"/>
    </location>
</feature>
<feature type="compositionally biased region" description="Polar residues" evidence="2">
    <location>
        <begin position="1109"/>
        <end position="1163"/>
    </location>
</feature>
<dbReference type="GO" id="GO:0036010">
    <property type="term" value="P:protein localization to endosome"/>
    <property type="evidence" value="ECO:0000318"/>
    <property type="project" value="GO_Central"/>
</dbReference>
<proteinExistence type="predicted"/>
<dbReference type="GO" id="GO:0071203">
    <property type="term" value="C:WASH complex"/>
    <property type="evidence" value="ECO:0000318"/>
    <property type="project" value="GO_Central"/>
</dbReference>
<feature type="domain" description="FAM21/CAPZIP" evidence="3">
    <location>
        <begin position="950"/>
        <end position="1018"/>
    </location>
</feature>
<feature type="compositionally biased region" description="Polar residues" evidence="2">
    <location>
        <begin position="496"/>
        <end position="513"/>
    </location>
</feature>
<dbReference type="EMBL" id="DS985241">
    <property type="protein sequence ID" value="EDV28442.1"/>
    <property type="molecule type" value="Genomic_DNA"/>
</dbReference>
<dbReference type="eggNOG" id="ENOG502QTIY">
    <property type="taxonomic scope" value="Eukaryota"/>
</dbReference>
<dbReference type="STRING" id="10228.B3RIT0"/>
<dbReference type="OMA" id="IHTIFYD"/>
<dbReference type="FunCoup" id="B3RIT0">
    <property type="interactions" value="755"/>
</dbReference>
<feature type="compositionally biased region" description="Low complexity" evidence="2">
    <location>
        <begin position="1067"/>
        <end position="1078"/>
    </location>
</feature>
<feature type="compositionally biased region" description="Basic residues" evidence="2">
    <location>
        <begin position="994"/>
        <end position="1006"/>
    </location>
</feature>
<feature type="compositionally biased region" description="Acidic residues" evidence="2">
    <location>
        <begin position="261"/>
        <end position="281"/>
    </location>
</feature>
<dbReference type="InParanoid" id="B3RIT0"/>
<feature type="compositionally biased region" description="Polar residues" evidence="2">
    <location>
        <begin position="1171"/>
        <end position="1180"/>
    </location>
</feature>
<evidence type="ECO:0000256" key="2">
    <source>
        <dbReference type="SAM" id="MobiDB-lite"/>
    </source>
</evidence>
<feature type="region of interest" description="Disordered" evidence="2">
    <location>
        <begin position="1434"/>
        <end position="1607"/>
    </location>
</feature>
<feature type="compositionally biased region" description="Low complexity" evidence="2">
    <location>
        <begin position="1007"/>
        <end position="1024"/>
    </location>
</feature>
<feature type="compositionally biased region" description="Low complexity" evidence="2">
    <location>
        <begin position="536"/>
        <end position="551"/>
    </location>
</feature>
<dbReference type="Pfam" id="PF15255">
    <property type="entry name" value="CAP-ZIP_m"/>
    <property type="match status" value="1"/>
</dbReference>
<dbReference type="GeneID" id="6748859"/>
<dbReference type="GO" id="GO:1901981">
    <property type="term" value="F:phosphatidylinositol phosphate binding"/>
    <property type="evidence" value="ECO:0000318"/>
    <property type="project" value="GO_Central"/>
</dbReference>
<feature type="region of interest" description="Disordered" evidence="2">
    <location>
        <begin position="184"/>
        <end position="211"/>
    </location>
</feature>
<feature type="compositionally biased region" description="Acidic residues" evidence="2">
    <location>
        <begin position="723"/>
        <end position="732"/>
    </location>
</feature>
<organism evidence="4 5">
    <name type="scientific">Trichoplax adhaerens</name>
    <name type="common">Trichoplax reptans</name>
    <dbReference type="NCBI Taxonomy" id="10228"/>
    <lineage>
        <taxon>Eukaryota</taxon>
        <taxon>Metazoa</taxon>
        <taxon>Placozoa</taxon>
        <taxon>Uniplacotomia</taxon>
        <taxon>Trichoplacea</taxon>
        <taxon>Trichoplacidae</taxon>
        <taxon>Trichoplax</taxon>
    </lineage>
</organism>
<feature type="compositionally biased region" description="Acidic residues" evidence="2">
    <location>
        <begin position="319"/>
        <end position="328"/>
    </location>
</feature>
<dbReference type="GO" id="GO:1905394">
    <property type="term" value="F:retromer complex binding"/>
    <property type="evidence" value="ECO:0000318"/>
    <property type="project" value="GO_Central"/>
</dbReference>
<accession>B3RIT0</accession>
<dbReference type="PANTHER" id="PTHR21669">
    <property type="entry name" value="CAPZ-INTERACTING PROTEIN AND RELATED PROTEINS"/>
    <property type="match status" value="1"/>
</dbReference>
<dbReference type="Proteomes" id="UP000009022">
    <property type="component" value="Unassembled WGS sequence"/>
</dbReference>
<feature type="compositionally biased region" description="Acidic residues" evidence="2">
    <location>
        <begin position="757"/>
        <end position="766"/>
    </location>
</feature>
<dbReference type="CTD" id="6748859"/>
<feature type="compositionally biased region" description="Basic and acidic residues" evidence="2">
    <location>
        <begin position="483"/>
        <end position="495"/>
    </location>
</feature>
<gene>
    <name evidence="4" type="ORF">TRIADDRAFT_51354</name>
</gene>
<feature type="compositionally biased region" description="Low complexity" evidence="2">
    <location>
        <begin position="1250"/>
        <end position="1262"/>
    </location>
</feature>
<dbReference type="PANTHER" id="PTHR21669:SF1">
    <property type="entry name" value="WASH COMPLEX SUBUNIT 2"/>
    <property type="match status" value="1"/>
</dbReference>
<feature type="compositionally biased region" description="Polar residues" evidence="2">
    <location>
        <begin position="1034"/>
        <end position="1051"/>
    </location>
</feature>
<evidence type="ECO:0000259" key="3">
    <source>
        <dbReference type="Pfam" id="PF15255"/>
    </source>
</evidence>
<feature type="compositionally biased region" description="Basic residues" evidence="2">
    <location>
        <begin position="448"/>
        <end position="458"/>
    </location>
</feature>
<feature type="compositionally biased region" description="Basic and acidic residues" evidence="2">
    <location>
        <begin position="1520"/>
        <end position="1531"/>
    </location>
</feature>
<reference evidence="4 5" key="1">
    <citation type="journal article" date="2008" name="Nature">
        <title>The Trichoplax genome and the nature of placozoans.</title>
        <authorList>
            <person name="Srivastava M."/>
            <person name="Begovic E."/>
            <person name="Chapman J."/>
            <person name="Putnam N.H."/>
            <person name="Hellsten U."/>
            <person name="Kawashima T."/>
            <person name="Kuo A."/>
            <person name="Mitros T."/>
            <person name="Salamov A."/>
            <person name="Carpenter M.L."/>
            <person name="Signorovitch A.Y."/>
            <person name="Moreno M.A."/>
            <person name="Kamm K."/>
            <person name="Grimwood J."/>
            <person name="Schmutz J."/>
            <person name="Shapiro H."/>
            <person name="Grigoriev I.V."/>
            <person name="Buss L.W."/>
            <person name="Schierwater B."/>
            <person name="Dellaporta S.L."/>
            <person name="Rokhsar D.S."/>
        </authorList>
    </citation>
    <scope>NUCLEOTIDE SEQUENCE [LARGE SCALE GENOMIC DNA]</scope>
    <source>
        <strain evidence="4 5">Grell-BS-1999</strain>
    </source>
</reference>
<dbReference type="GO" id="GO:0042147">
    <property type="term" value="P:retrograde transport, endosome to Golgi"/>
    <property type="evidence" value="ECO:0000318"/>
    <property type="project" value="GO_Central"/>
</dbReference>
<feature type="compositionally biased region" description="Basic and acidic residues" evidence="2">
    <location>
        <begin position="1305"/>
        <end position="1321"/>
    </location>
</feature>
<feature type="compositionally biased region" description="Basic and acidic residues" evidence="2">
    <location>
        <begin position="941"/>
        <end position="956"/>
    </location>
</feature>
<protein>
    <recommendedName>
        <fullName evidence="3">FAM21/CAPZIP domain-containing protein</fullName>
    </recommendedName>
</protein>
<feature type="region of interest" description="Disordered" evidence="2">
    <location>
        <begin position="941"/>
        <end position="1414"/>
    </location>
</feature>
<feature type="compositionally biased region" description="Acidic residues" evidence="2">
    <location>
        <begin position="392"/>
        <end position="403"/>
    </location>
</feature>
<dbReference type="GO" id="GO:0005829">
    <property type="term" value="C:cytosol"/>
    <property type="evidence" value="ECO:0007669"/>
    <property type="project" value="GOC"/>
</dbReference>
<dbReference type="RefSeq" id="XP_002107644.1">
    <property type="nucleotide sequence ID" value="XM_002107608.1"/>
</dbReference>
<dbReference type="KEGG" id="tad:TRIADDRAFT_51354"/>
<feature type="compositionally biased region" description="Basic and acidic residues" evidence="2">
    <location>
        <begin position="1215"/>
        <end position="1231"/>
    </location>
</feature>
<name>B3RIT0_TRIAD</name>
<feature type="region of interest" description="Disordered" evidence="2">
    <location>
        <begin position="425"/>
        <end position="639"/>
    </location>
</feature>